<evidence type="ECO:0000256" key="2">
    <source>
        <dbReference type="ARBA" id="ARBA00022692"/>
    </source>
</evidence>
<organism evidence="7 8">
    <name type="scientific">Acidiphilium cryptum (strain JF-5)</name>
    <dbReference type="NCBI Taxonomy" id="349163"/>
    <lineage>
        <taxon>Bacteria</taxon>
        <taxon>Pseudomonadati</taxon>
        <taxon>Pseudomonadota</taxon>
        <taxon>Alphaproteobacteria</taxon>
        <taxon>Acetobacterales</taxon>
        <taxon>Acidocellaceae</taxon>
        <taxon>Acidiphilium</taxon>
    </lineage>
</organism>
<feature type="transmembrane region" description="Helical" evidence="5">
    <location>
        <begin position="288"/>
        <end position="309"/>
    </location>
</feature>
<keyword evidence="3 5" id="KW-1133">Transmembrane helix</keyword>
<dbReference type="AlphaFoldDB" id="A5FYX2"/>
<dbReference type="SUPFAM" id="SSF103473">
    <property type="entry name" value="MFS general substrate transporter"/>
    <property type="match status" value="1"/>
</dbReference>
<feature type="domain" description="Major facilitator superfamily (MFS) profile" evidence="6">
    <location>
        <begin position="21"/>
        <end position="436"/>
    </location>
</feature>
<comment type="subcellular location">
    <subcellularLocation>
        <location evidence="1">Membrane</location>
        <topology evidence="1">Multi-pass membrane protein</topology>
    </subcellularLocation>
</comment>
<evidence type="ECO:0000256" key="5">
    <source>
        <dbReference type="SAM" id="Phobius"/>
    </source>
</evidence>
<dbReference type="InterPro" id="IPR005828">
    <property type="entry name" value="MFS_sugar_transport-like"/>
</dbReference>
<feature type="transmembrane region" description="Helical" evidence="5">
    <location>
        <begin position="411"/>
        <end position="432"/>
    </location>
</feature>
<feature type="transmembrane region" description="Helical" evidence="5">
    <location>
        <begin position="112"/>
        <end position="130"/>
    </location>
</feature>
<feature type="transmembrane region" description="Helical" evidence="5">
    <location>
        <begin position="150"/>
        <end position="173"/>
    </location>
</feature>
<accession>A5FYX2</accession>
<dbReference type="PROSITE" id="PS00216">
    <property type="entry name" value="SUGAR_TRANSPORT_1"/>
    <property type="match status" value="1"/>
</dbReference>
<evidence type="ECO:0000256" key="1">
    <source>
        <dbReference type="ARBA" id="ARBA00004141"/>
    </source>
</evidence>
<dbReference type="PANTHER" id="PTHR23508">
    <property type="entry name" value="CARBOXYLIC ACID TRANSPORTER PROTEIN HOMOLOG"/>
    <property type="match status" value="1"/>
</dbReference>
<reference evidence="7 8" key="1">
    <citation type="submission" date="2007-05" db="EMBL/GenBank/DDBJ databases">
        <title>Complete sequence of chromosome of Acidiphilium cryptum JF-5.</title>
        <authorList>
            <consortium name="US DOE Joint Genome Institute"/>
            <person name="Copeland A."/>
            <person name="Lucas S."/>
            <person name="Lapidus A."/>
            <person name="Barry K."/>
            <person name="Detter J.C."/>
            <person name="Glavina del Rio T."/>
            <person name="Hammon N."/>
            <person name="Israni S."/>
            <person name="Dalin E."/>
            <person name="Tice H."/>
            <person name="Pitluck S."/>
            <person name="Sims D."/>
            <person name="Brettin T."/>
            <person name="Bruce D."/>
            <person name="Han C."/>
            <person name="Schmutz J."/>
            <person name="Larimer F."/>
            <person name="Land M."/>
            <person name="Hauser L."/>
            <person name="Kyrpides N."/>
            <person name="Kim E."/>
            <person name="Magnuson T."/>
            <person name="Richardson P."/>
        </authorList>
    </citation>
    <scope>NUCLEOTIDE SEQUENCE [LARGE SCALE GENOMIC DNA]</scope>
    <source>
        <strain evidence="7 8">JF-5</strain>
    </source>
</reference>
<dbReference type="GO" id="GO:0046943">
    <property type="term" value="F:carboxylic acid transmembrane transporter activity"/>
    <property type="evidence" value="ECO:0007669"/>
    <property type="project" value="TreeGrafter"/>
</dbReference>
<keyword evidence="2 5" id="KW-0812">Transmembrane</keyword>
<evidence type="ECO:0000313" key="7">
    <source>
        <dbReference type="EMBL" id="ABQ30804.1"/>
    </source>
</evidence>
<feature type="transmembrane region" description="Helical" evidence="5">
    <location>
        <begin position="385"/>
        <end position="405"/>
    </location>
</feature>
<evidence type="ECO:0000256" key="3">
    <source>
        <dbReference type="ARBA" id="ARBA00022989"/>
    </source>
</evidence>
<dbReference type="Proteomes" id="UP000000245">
    <property type="component" value="Chromosome"/>
</dbReference>
<dbReference type="KEGG" id="acr:Acry_1598"/>
<gene>
    <name evidence="7" type="ordered locus">Acry_1598</name>
</gene>
<feature type="transmembrane region" description="Helical" evidence="5">
    <location>
        <begin position="316"/>
        <end position="335"/>
    </location>
</feature>
<keyword evidence="4 5" id="KW-0472">Membrane</keyword>
<feature type="transmembrane region" description="Helical" evidence="5">
    <location>
        <begin position="347"/>
        <end position="373"/>
    </location>
</feature>
<dbReference type="RefSeq" id="WP_007421778.1">
    <property type="nucleotide sequence ID" value="NC_009484.1"/>
</dbReference>
<dbReference type="eggNOG" id="COG0477">
    <property type="taxonomic scope" value="Bacteria"/>
</dbReference>
<dbReference type="PROSITE" id="PS50850">
    <property type="entry name" value="MFS"/>
    <property type="match status" value="1"/>
</dbReference>
<dbReference type="Pfam" id="PF00083">
    <property type="entry name" value="Sugar_tr"/>
    <property type="match status" value="1"/>
</dbReference>
<proteinExistence type="predicted"/>
<sequence>MQRSSLAILDDQSFGTFHWRAVFTTGMGVLADGYDLSSIGIVLPTVLASFGLTKIDSLESGLLAGSALVGAALGALIFGFLGQRGRKTFYGLDVALMAIAAVAQAFAPNLAWLIAIRFILGIGVGADYVLSPTIMAEHANRRDRGRALGVGFCLTWWLGAALAGLLALVLHALGVAPDMVWRIVLSAGALPALSVLWLRRRMPETARYLARVAGDQDAAETVIRGITGTGHAAPEADRREVMAVLRRHAGQIFAAALLWFIFDIVIYSTVLFGPSLIAHGLGLSPTMFSLLMTFAFIMPAVLIGAFALLDRFGRKAVQIGGYAGAALLLVIFALIHKDIGQNPVLGLVVYGLFNVMIMGPSMVSGAAMLGVELSPTRIRTMAQSFTVVGGRLGASLSAFVFPLVFAKLGEVAAIGVLAGLSVLGAILTYALIPETAGRSLEDLNDEAEALAPAAAQ</sequence>
<feature type="transmembrane region" description="Helical" evidence="5">
    <location>
        <begin position="88"/>
        <end position="106"/>
    </location>
</feature>
<dbReference type="PANTHER" id="PTHR23508:SF10">
    <property type="entry name" value="CARBOXYLIC ACID TRANSPORTER PROTEIN HOMOLOG"/>
    <property type="match status" value="1"/>
</dbReference>
<evidence type="ECO:0000259" key="6">
    <source>
        <dbReference type="PROSITE" id="PS50850"/>
    </source>
</evidence>
<evidence type="ECO:0000256" key="4">
    <source>
        <dbReference type="ARBA" id="ARBA00023136"/>
    </source>
</evidence>
<keyword evidence="8" id="KW-1185">Reference proteome</keyword>
<dbReference type="STRING" id="349163.Acry_1598"/>
<evidence type="ECO:0000313" key="8">
    <source>
        <dbReference type="Proteomes" id="UP000000245"/>
    </source>
</evidence>
<protein>
    <submittedName>
        <fullName evidence="7">General substrate transporter</fullName>
    </submittedName>
</protein>
<dbReference type="GO" id="GO:0005886">
    <property type="term" value="C:plasma membrane"/>
    <property type="evidence" value="ECO:0007669"/>
    <property type="project" value="TreeGrafter"/>
</dbReference>
<dbReference type="PROSITE" id="PS00217">
    <property type="entry name" value="SUGAR_TRANSPORT_2"/>
    <property type="match status" value="1"/>
</dbReference>
<dbReference type="HOGENOM" id="CLU_001265_46_14_5"/>
<feature type="transmembrane region" description="Helical" evidence="5">
    <location>
        <begin position="252"/>
        <end position="276"/>
    </location>
</feature>
<feature type="transmembrane region" description="Helical" evidence="5">
    <location>
        <begin position="179"/>
        <end position="198"/>
    </location>
</feature>
<feature type="transmembrane region" description="Helical" evidence="5">
    <location>
        <begin position="62"/>
        <end position="81"/>
    </location>
</feature>
<dbReference type="InterPro" id="IPR036259">
    <property type="entry name" value="MFS_trans_sf"/>
</dbReference>
<dbReference type="InterPro" id="IPR020846">
    <property type="entry name" value="MFS_dom"/>
</dbReference>
<dbReference type="Gene3D" id="1.20.1250.20">
    <property type="entry name" value="MFS general substrate transporter like domains"/>
    <property type="match status" value="1"/>
</dbReference>
<dbReference type="EMBL" id="CP000697">
    <property type="protein sequence ID" value="ABQ30804.1"/>
    <property type="molecule type" value="Genomic_DNA"/>
</dbReference>
<dbReference type="InterPro" id="IPR005829">
    <property type="entry name" value="Sugar_transporter_CS"/>
</dbReference>
<name>A5FYX2_ACICJ</name>